<dbReference type="GO" id="GO:0003755">
    <property type="term" value="F:peptidyl-prolyl cis-trans isomerase activity"/>
    <property type="evidence" value="ECO:0007669"/>
    <property type="project" value="InterPro"/>
</dbReference>
<dbReference type="PROSITE" id="PS51257">
    <property type="entry name" value="PROKAR_LIPOPROTEIN"/>
    <property type="match status" value="1"/>
</dbReference>
<name>A0A5B9FXP9_9FLAO</name>
<dbReference type="Proteomes" id="UP000321222">
    <property type="component" value="Chromosome"/>
</dbReference>
<reference evidence="1 2" key="1">
    <citation type="submission" date="2019-08" db="EMBL/GenBank/DDBJ databases">
        <title>Flavobacterium alkalisoli sp. nov., isolated from rhizosphere soil of Suaeda salsa.</title>
        <authorList>
            <person name="Sun J.-Q."/>
            <person name="Xu L."/>
        </authorList>
    </citation>
    <scope>NUCLEOTIDE SEQUENCE [LARGE SCALE GENOMIC DNA]</scope>
    <source>
        <strain evidence="1 2">XS-5</strain>
    </source>
</reference>
<keyword evidence="1" id="KW-0413">Isomerase</keyword>
<dbReference type="InterPro" id="IPR028974">
    <property type="entry name" value="TSP_type-3_rpt"/>
</dbReference>
<protein>
    <submittedName>
        <fullName evidence="1">FKBP-type peptidylprolyl isomerase</fullName>
    </submittedName>
</protein>
<dbReference type="AlphaFoldDB" id="A0A5B9FXP9"/>
<keyword evidence="2" id="KW-1185">Reference proteome</keyword>
<dbReference type="Gene3D" id="3.10.50.40">
    <property type="match status" value="1"/>
</dbReference>
<evidence type="ECO:0000313" key="2">
    <source>
        <dbReference type="Proteomes" id="UP000321222"/>
    </source>
</evidence>
<evidence type="ECO:0000313" key="1">
    <source>
        <dbReference type="EMBL" id="QEE51159.1"/>
    </source>
</evidence>
<dbReference type="EMBL" id="CP042831">
    <property type="protein sequence ID" value="QEE51159.1"/>
    <property type="molecule type" value="Genomic_DNA"/>
</dbReference>
<dbReference type="SUPFAM" id="SSF54534">
    <property type="entry name" value="FKBP-like"/>
    <property type="match status" value="1"/>
</dbReference>
<dbReference type="KEGG" id="fak:FUA48_16755"/>
<sequence length="300" mass="34269">MKRCFKALCLLSLAFLASCKKDDDTSIAPPRDYTEQYATEKVEIEEYLHTHYIVSVDENFTVEIDSITADNPQTSIWDQTEYPLQTKLVTLNDVEYTLYYLVLNEGGNEMPTRYDRVKVAYRGWRMDDYQFDYSPYPDQFLFLPVMIEGWQEIIPLFKTGFYNDTPGDPNPASFTDFGAGVMFLPSDFGYYDSSQVGIPSYSPLVFSFKLYDMQQDDSDNDGIPTYLEVGPDSIDVYDYDSDGDGTPNFQDADDDGDGISTRIEITIPGTDDELYDFENIPVCEDSGEPIYLDPTCFPEQ</sequence>
<dbReference type="SUPFAM" id="SSF103647">
    <property type="entry name" value="TSP type-3 repeat"/>
    <property type="match status" value="1"/>
</dbReference>
<dbReference type="GO" id="GO:0005509">
    <property type="term" value="F:calcium ion binding"/>
    <property type="evidence" value="ECO:0007669"/>
    <property type="project" value="InterPro"/>
</dbReference>
<gene>
    <name evidence="1" type="ORF">FUA48_16755</name>
</gene>
<accession>A0A5B9FXP9</accession>
<organism evidence="1 2">
    <name type="scientific">Flavobacterium alkalisoli</name>
    <dbReference type="NCBI Taxonomy" id="2602769"/>
    <lineage>
        <taxon>Bacteria</taxon>
        <taxon>Pseudomonadati</taxon>
        <taxon>Bacteroidota</taxon>
        <taxon>Flavobacteriia</taxon>
        <taxon>Flavobacteriales</taxon>
        <taxon>Flavobacteriaceae</taxon>
        <taxon>Flavobacterium</taxon>
    </lineage>
</organism>
<dbReference type="InterPro" id="IPR046357">
    <property type="entry name" value="PPIase_dom_sf"/>
</dbReference>
<dbReference type="OrthoDB" id="1424215at2"/>
<proteinExistence type="predicted"/>
<dbReference type="RefSeq" id="WP_147584609.1">
    <property type="nucleotide sequence ID" value="NZ_CP042831.1"/>
</dbReference>